<dbReference type="EMBL" id="LAZR01036721">
    <property type="protein sequence ID" value="KKL24098.1"/>
    <property type="molecule type" value="Genomic_DNA"/>
</dbReference>
<dbReference type="InterPro" id="IPR011335">
    <property type="entry name" value="Restrct_endonuc-II-like"/>
</dbReference>
<dbReference type="GO" id="GO:0004518">
    <property type="term" value="F:nuclease activity"/>
    <property type="evidence" value="ECO:0007669"/>
    <property type="project" value="InterPro"/>
</dbReference>
<comment type="caution">
    <text evidence="2">The sequence shown here is derived from an EMBL/GenBank/DDBJ whole genome shotgun (WGS) entry which is preliminary data.</text>
</comment>
<dbReference type="SMART" id="SM00891">
    <property type="entry name" value="ERCC4"/>
    <property type="match status" value="1"/>
</dbReference>
<dbReference type="SUPFAM" id="SSF52980">
    <property type="entry name" value="Restriction endonuclease-like"/>
    <property type="match status" value="1"/>
</dbReference>
<dbReference type="GO" id="GO:0003677">
    <property type="term" value="F:DNA binding"/>
    <property type="evidence" value="ECO:0007669"/>
    <property type="project" value="InterPro"/>
</dbReference>
<organism evidence="2">
    <name type="scientific">marine sediment metagenome</name>
    <dbReference type="NCBI Taxonomy" id="412755"/>
    <lineage>
        <taxon>unclassified sequences</taxon>
        <taxon>metagenomes</taxon>
        <taxon>ecological metagenomes</taxon>
    </lineage>
</organism>
<proteinExistence type="predicted"/>
<dbReference type="Pfam" id="PF02732">
    <property type="entry name" value="ERCC4"/>
    <property type="match status" value="1"/>
</dbReference>
<dbReference type="InterPro" id="IPR006166">
    <property type="entry name" value="ERCC4_domain"/>
</dbReference>
<evidence type="ECO:0000313" key="2">
    <source>
        <dbReference type="EMBL" id="KKL24098.1"/>
    </source>
</evidence>
<evidence type="ECO:0000259" key="1">
    <source>
        <dbReference type="SMART" id="SM00891"/>
    </source>
</evidence>
<protein>
    <recommendedName>
        <fullName evidence="1">ERCC4 domain-containing protein</fullName>
    </recommendedName>
</protein>
<dbReference type="AlphaFoldDB" id="A0A0F9EJM6"/>
<sequence>MTRLPAELKPESVTAIVDTREQLPLDLSPLQSIEGTLTTGDYSVRGLEHVVAIERKSLPDLLGCIGQQRERFDREVQRLLAYPVRALVVEATWPDVEAGDWQSRITPPAALGSLLGWMASGLPIIMAGDHARAGRYVSRLLFIAARRRWRESRALVDEVTAGVQPEHEGAIT</sequence>
<accession>A0A0F9EJM6</accession>
<gene>
    <name evidence="2" type="ORF">LCGC14_2418760</name>
</gene>
<dbReference type="Gene3D" id="3.40.50.10130">
    <property type="match status" value="1"/>
</dbReference>
<reference evidence="2" key="1">
    <citation type="journal article" date="2015" name="Nature">
        <title>Complex archaea that bridge the gap between prokaryotes and eukaryotes.</title>
        <authorList>
            <person name="Spang A."/>
            <person name="Saw J.H."/>
            <person name="Jorgensen S.L."/>
            <person name="Zaremba-Niedzwiedzka K."/>
            <person name="Martijn J."/>
            <person name="Lind A.E."/>
            <person name="van Eijk R."/>
            <person name="Schleper C."/>
            <person name="Guy L."/>
            <person name="Ettema T.J."/>
        </authorList>
    </citation>
    <scope>NUCLEOTIDE SEQUENCE</scope>
</reference>
<feature type="domain" description="ERCC4" evidence="1">
    <location>
        <begin position="14"/>
        <end position="93"/>
    </location>
</feature>
<name>A0A0F9EJM6_9ZZZZ</name>
<dbReference type="GO" id="GO:0006259">
    <property type="term" value="P:DNA metabolic process"/>
    <property type="evidence" value="ECO:0007669"/>
    <property type="project" value="UniProtKB-ARBA"/>
</dbReference>